<protein>
    <submittedName>
        <fullName evidence="1">Uncharacterized protein</fullName>
    </submittedName>
</protein>
<accession>A0A0X3NWH5</accession>
<dbReference type="AlphaFoldDB" id="A0A0X3NWH5"/>
<evidence type="ECO:0000313" key="1">
    <source>
        <dbReference type="EMBL" id="JAP44134.1"/>
    </source>
</evidence>
<name>A0A0X3NWH5_SCHSO</name>
<proteinExistence type="predicted"/>
<organism evidence="1">
    <name type="scientific">Schistocephalus solidus</name>
    <name type="common">Tapeworm</name>
    <dbReference type="NCBI Taxonomy" id="70667"/>
    <lineage>
        <taxon>Eukaryota</taxon>
        <taxon>Metazoa</taxon>
        <taxon>Spiralia</taxon>
        <taxon>Lophotrochozoa</taxon>
        <taxon>Platyhelminthes</taxon>
        <taxon>Cestoda</taxon>
        <taxon>Eucestoda</taxon>
        <taxon>Diphyllobothriidea</taxon>
        <taxon>Diphyllobothriidae</taxon>
        <taxon>Schistocephalus</taxon>
    </lineage>
</organism>
<gene>
    <name evidence="1" type="ORF">TR165180</name>
</gene>
<dbReference type="EMBL" id="GEEE01019091">
    <property type="protein sequence ID" value="JAP44134.1"/>
    <property type="molecule type" value="Transcribed_RNA"/>
</dbReference>
<reference evidence="1" key="1">
    <citation type="submission" date="2016-01" db="EMBL/GenBank/DDBJ databases">
        <title>Reference transcriptome for the parasite Schistocephalus solidus: insights into the molecular evolution of parasitism.</title>
        <authorList>
            <person name="Hebert F.O."/>
            <person name="Grambauer S."/>
            <person name="Barber I."/>
            <person name="Landry C.R."/>
            <person name="Aubin-Horth N."/>
        </authorList>
    </citation>
    <scope>NUCLEOTIDE SEQUENCE</scope>
</reference>
<sequence>MNCHIHLNTSSTINLNHTVNTIITLTLSLIRVLTPNSDHALTPTLIVNSISPEFGAKPHTWRAVTFPVSWLGVHTRHPYPGICCPTSKIITHRLDEMGDPAERKPPVSYKTSLLQERPCMRITGEVRSAFSSSGGIPLYKIGHWSKTKQRGYAGNSSVLRLETEGKVACVGLVGRRFKSRTQTYIDRRSR</sequence>